<name>A0A7M2WSA6_9BACT</name>
<dbReference type="Pfam" id="PF11821">
    <property type="entry name" value="ActD"/>
    <property type="match status" value="1"/>
</dbReference>
<evidence type="ECO:0000313" key="2">
    <source>
        <dbReference type="EMBL" id="QOV88415.1"/>
    </source>
</evidence>
<dbReference type="RefSeq" id="WP_206291394.1">
    <property type="nucleotide sequence ID" value="NZ_CP063458.1"/>
</dbReference>
<reference evidence="2 3" key="1">
    <citation type="submission" date="2020-10" db="EMBL/GenBank/DDBJ databases">
        <title>Wide distribution of Phycisphaera-like planctomycetes from WD2101 soil group in peatlands and genome analysis of the first cultivated representative.</title>
        <authorList>
            <person name="Dedysh S.N."/>
            <person name="Beletsky A.V."/>
            <person name="Ivanova A."/>
            <person name="Kulichevskaya I.S."/>
            <person name="Suzina N.E."/>
            <person name="Philippov D.A."/>
            <person name="Rakitin A.L."/>
            <person name="Mardanov A.V."/>
            <person name="Ravin N.V."/>
        </authorList>
    </citation>
    <scope>NUCLEOTIDE SEQUENCE [LARGE SCALE GENOMIC DNA]</scope>
    <source>
        <strain evidence="2 3">M1803</strain>
    </source>
</reference>
<keyword evidence="1" id="KW-0812">Transmembrane</keyword>
<evidence type="ECO:0000256" key="1">
    <source>
        <dbReference type="SAM" id="Phobius"/>
    </source>
</evidence>
<keyword evidence="3" id="KW-1185">Reference proteome</keyword>
<dbReference type="PANTHER" id="PTHR40394">
    <property type="entry name" value="LIPOPROTEIN-RELATED"/>
    <property type="match status" value="1"/>
</dbReference>
<dbReference type="EMBL" id="CP063458">
    <property type="protein sequence ID" value="QOV88415.1"/>
    <property type="molecule type" value="Genomic_DNA"/>
</dbReference>
<feature type="transmembrane region" description="Helical" evidence="1">
    <location>
        <begin position="69"/>
        <end position="89"/>
    </location>
</feature>
<dbReference type="InterPro" id="IPR021776">
    <property type="entry name" value="ActD"/>
</dbReference>
<accession>A0A7M2WSA6</accession>
<keyword evidence="1" id="KW-0472">Membrane</keyword>
<dbReference type="AlphaFoldDB" id="A0A7M2WSA6"/>
<organism evidence="2 3">
    <name type="scientific">Humisphaera borealis</name>
    <dbReference type="NCBI Taxonomy" id="2807512"/>
    <lineage>
        <taxon>Bacteria</taxon>
        <taxon>Pseudomonadati</taxon>
        <taxon>Planctomycetota</taxon>
        <taxon>Phycisphaerae</taxon>
        <taxon>Tepidisphaerales</taxon>
        <taxon>Tepidisphaeraceae</taxon>
        <taxon>Humisphaera</taxon>
    </lineage>
</organism>
<keyword evidence="1" id="KW-1133">Transmembrane helix</keyword>
<sequence>MKKTATTPSGAVEAPKVIGLLAEFATVTDVIEAARRVRSAGYSRWDVHSPFPIHGIDPVMGIRPTRLPWLVLTAGLIGLVGGIALQWFANAESYPFLISGKPIWSLPANIPVAFETTILCAALTAVFGMLGLNRLPTHYNPLFRSERFRRATSDRFFILVDASDQQFEIHRTMLLFTDAGAIAVETVED</sequence>
<dbReference type="Proteomes" id="UP000593765">
    <property type="component" value="Chromosome"/>
</dbReference>
<gene>
    <name evidence="2" type="ORF">IPV69_19480</name>
</gene>
<protein>
    <submittedName>
        <fullName evidence="2">DUF3341 domain-containing protein</fullName>
    </submittedName>
</protein>
<dbReference type="PANTHER" id="PTHR40394:SF2">
    <property type="entry name" value="QUINOL:CYTOCHROME C OXIDOREDUCTASE MEMBRANE PROTEIN"/>
    <property type="match status" value="1"/>
</dbReference>
<feature type="transmembrane region" description="Helical" evidence="1">
    <location>
        <begin position="109"/>
        <end position="132"/>
    </location>
</feature>
<proteinExistence type="predicted"/>
<dbReference type="KEGG" id="hbs:IPV69_19480"/>
<evidence type="ECO:0000313" key="3">
    <source>
        <dbReference type="Proteomes" id="UP000593765"/>
    </source>
</evidence>